<evidence type="ECO:0000313" key="3">
    <source>
        <dbReference type="EMBL" id="WUM18824.1"/>
    </source>
</evidence>
<sequence length="171" mass="16661">MLMHRVRAAVMIAVATATLGLAACGDSGDTTADSSSTAAAPNPSGAATSGSDASGAAVDPDAPTTTDPSAAAVPGPRLPAATSVPPSKAAPSISGTRCDTANGPEGALRVVIFPGGSVDCATVMPVARAYGPTISTGRNRTVDGWSCGPSQTTGVLARCTRGESSFGFIPQ</sequence>
<keyword evidence="4" id="KW-1185">Reference proteome</keyword>
<organism evidence="3 4">
    <name type="scientific">Williamsia herbipolensis</name>
    <dbReference type="NCBI Taxonomy" id="1603258"/>
    <lineage>
        <taxon>Bacteria</taxon>
        <taxon>Bacillati</taxon>
        <taxon>Actinomycetota</taxon>
        <taxon>Actinomycetes</taxon>
        <taxon>Mycobacteriales</taxon>
        <taxon>Nocardiaceae</taxon>
        <taxon>Williamsia</taxon>
    </lineage>
</organism>
<dbReference type="RefSeq" id="WP_328856406.1">
    <property type="nucleotide sequence ID" value="NZ_CP108021.1"/>
</dbReference>
<accession>A0AAU4JYG0</accession>
<evidence type="ECO:0000256" key="1">
    <source>
        <dbReference type="SAM" id="MobiDB-lite"/>
    </source>
</evidence>
<dbReference type="AlphaFoldDB" id="A0AAU4JYG0"/>
<feature type="signal peptide" evidence="2">
    <location>
        <begin position="1"/>
        <end position="22"/>
    </location>
</feature>
<feature type="compositionally biased region" description="Low complexity" evidence="1">
    <location>
        <begin position="27"/>
        <end position="74"/>
    </location>
</feature>
<dbReference type="EMBL" id="CP108021">
    <property type="protein sequence ID" value="WUM18824.1"/>
    <property type="molecule type" value="Genomic_DNA"/>
</dbReference>
<gene>
    <name evidence="3" type="ORF">OG579_13915</name>
</gene>
<dbReference type="Proteomes" id="UP001432128">
    <property type="component" value="Chromosome"/>
</dbReference>
<name>A0AAU4JYG0_9NOCA</name>
<proteinExistence type="predicted"/>
<protein>
    <submittedName>
        <fullName evidence="3">Uncharacterized protein</fullName>
    </submittedName>
</protein>
<reference evidence="3 4" key="1">
    <citation type="submission" date="2022-10" db="EMBL/GenBank/DDBJ databases">
        <title>The complete genomes of actinobacterial strains from the NBC collection.</title>
        <authorList>
            <person name="Joergensen T.S."/>
            <person name="Alvarez Arevalo M."/>
            <person name="Sterndorff E.B."/>
            <person name="Faurdal D."/>
            <person name="Vuksanovic O."/>
            <person name="Mourched A.-S."/>
            <person name="Charusanti P."/>
            <person name="Shaw S."/>
            <person name="Blin K."/>
            <person name="Weber T."/>
        </authorList>
    </citation>
    <scope>NUCLEOTIDE SEQUENCE [LARGE SCALE GENOMIC DNA]</scope>
    <source>
        <strain evidence="3 4">NBC_00319</strain>
    </source>
</reference>
<feature type="chain" id="PRO_5043536546" evidence="2">
    <location>
        <begin position="23"/>
        <end position="171"/>
    </location>
</feature>
<keyword evidence="2" id="KW-0732">Signal</keyword>
<dbReference type="PROSITE" id="PS51257">
    <property type="entry name" value="PROKAR_LIPOPROTEIN"/>
    <property type="match status" value="1"/>
</dbReference>
<dbReference type="KEGG" id="whr:OG579_13915"/>
<evidence type="ECO:0000313" key="4">
    <source>
        <dbReference type="Proteomes" id="UP001432128"/>
    </source>
</evidence>
<feature type="region of interest" description="Disordered" evidence="1">
    <location>
        <begin position="27"/>
        <end position="98"/>
    </location>
</feature>
<evidence type="ECO:0000256" key="2">
    <source>
        <dbReference type="SAM" id="SignalP"/>
    </source>
</evidence>